<evidence type="ECO:0000256" key="6">
    <source>
        <dbReference type="HAMAP-Rule" id="MF_01392"/>
    </source>
</evidence>
<name>A0A6M3WW53_PTELU</name>
<keyword evidence="3 6" id="KW-0201">Cytochrome c-type biogenesis</keyword>
<evidence type="ECO:0000259" key="8">
    <source>
        <dbReference type="Pfam" id="PF05140"/>
    </source>
</evidence>
<dbReference type="Pfam" id="PF05140">
    <property type="entry name" value="ResB"/>
    <property type="match status" value="2"/>
</dbReference>
<dbReference type="PANTHER" id="PTHR31566:SF0">
    <property type="entry name" value="CYTOCHROME C BIOGENESIS PROTEIN CCS1, CHLOROPLASTIC"/>
    <property type="match status" value="1"/>
</dbReference>
<comment type="function">
    <text evidence="6">Required during biogenesis of c-type cytochromes (cytochrome c6 and cytochrome f) at the step of heme attachment.</text>
</comment>
<feature type="transmembrane region" description="Helical" evidence="7">
    <location>
        <begin position="169"/>
        <end position="190"/>
    </location>
</feature>
<comment type="subcellular location">
    <subcellularLocation>
        <location evidence="1">Membrane</location>
        <topology evidence="1">Multi-pass membrane protein</topology>
    </subcellularLocation>
    <subcellularLocation>
        <location evidence="6">Plastid</location>
        <location evidence="6">Chloroplast thylakoid membrane</location>
        <topology evidence="6">Multi-pass membrane protein</topology>
    </subcellularLocation>
</comment>
<dbReference type="HAMAP" id="MF_01392">
    <property type="entry name" value="CytC_Ccs1"/>
    <property type="match status" value="1"/>
</dbReference>
<keyword evidence="6" id="KW-0793">Thylakoid</keyword>
<dbReference type="PANTHER" id="PTHR31566">
    <property type="entry name" value="CYTOCHROME C BIOGENESIS PROTEIN CCS1, CHLOROPLASTIC"/>
    <property type="match status" value="1"/>
</dbReference>
<evidence type="ECO:0000256" key="2">
    <source>
        <dbReference type="ARBA" id="ARBA00022692"/>
    </source>
</evidence>
<sequence>MHNVSFKNFSWKLIKRLSNLNFSIILLLSIACFSILGTIIEQNQDIQYYQTHYPYIKENGLLYINWKTIIFIGLDHIYENWWFLLLLFIFFSSLVTCTFSRQLPSLKYSRNWKFIKSSAKIQTIINSKTLPKKPLSNIIYSINQNAYFTFHQGNKIYAHKGLTGRIAPIFVHVSIIITIIGSLIGLISGFTVQEIIPKGEFFHVKNIIRVGQAANFPVKITGKVNDFCIDYNNDKSIKQFFSKITILNNKNKSITTKQISVNQPLIFQGMTFYQTNWEINALRFNIGHIYDIQQKVDKKEINGNNIWISTIHINSKHYLFFVIYNLQDSIVIYNDKGNLIKRININEDFYINKSLVSVKEIMTNTGIQIKTDPGIPLVYTGFLILMITTLISYISYSQLWIYTDNHYMNFIGSTNRSILSFEKDFESIYNLYIKSILI</sequence>
<feature type="transmembrane region" description="Helical" evidence="7">
    <location>
        <begin position="377"/>
        <end position="396"/>
    </location>
</feature>
<dbReference type="GO" id="GO:0009535">
    <property type="term" value="C:chloroplast thylakoid membrane"/>
    <property type="evidence" value="ECO:0007669"/>
    <property type="project" value="UniProtKB-SubCell"/>
</dbReference>
<keyword evidence="4 6" id="KW-1133">Transmembrane helix</keyword>
<comment type="subunit">
    <text evidence="6">May interact with CcsA.</text>
</comment>
<keyword evidence="9" id="KW-0150">Chloroplast</keyword>
<keyword evidence="5 6" id="KW-0472">Membrane</keyword>
<dbReference type="AlphaFoldDB" id="A0A6M3WW53"/>
<protein>
    <recommendedName>
        <fullName evidence="6">Cytochrome c biogenesis protein Ccs1</fullName>
    </recommendedName>
</protein>
<evidence type="ECO:0000256" key="1">
    <source>
        <dbReference type="ARBA" id="ARBA00004141"/>
    </source>
</evidence>
<evidence type="ECO:0000256" key="7">
    <source>
        <dbReference type="SAM" id="Phobius"/>
    </source>
</evidence>
<evidence type="ECO:0000256" key="4">
    <source>
        <dbReference type="ARBA" id="ARBA00022989"/>
    </source>
</evidence>
<dbReference type="EMBL" id="MT117916">
    <property type="protein sequence ID" value="QJH88193.1"/>
    <property type="molecule type" value="Genomic_DNA"/>
</dbReference>
<proteinExistence type="inferred from homology"/>
<evidence type="ECO:0000256" key="5">
    <source>
        <dbReference type="ARBA" id="ARBA00023136"/>
    </source>
</evidence>
<feature type="domain" description="ResB-like" evidence="8">
    <location>
        <begin position="21"/>
        <end position="286"/>
    </location>
</feature>
<evidence type="ECO:0000313" key="9">
    <source>
        <dbReference type="EMBL" id="QJH88193.1"/>
    </source>
</evidence>
<feature type="domain" description="ResB-like" evidence="8">
    <location>
        <begin position="338"/>
        <end position="426"/>
    </location>
</feature>
<keyword evidence="9" id="KW-0934">Plastid</keyword>
<evidence type="ECO:0000256" key="3">
    <source>
        <dbReference type="ARBA" id="ARBA00022748"/>
    </source>
</evidence>
<feature type="transmembrane region" description="Helical" evidence="7">
    <location>
        <begin position="81"/>
        <end position="100"/>
    </location>
</feature>
<geneLocation type="chloroplast" evidence="9"/>
<dbReference type="PROSITE" id="PS51257">
    <property type="entry name" value="PROKAR_LIPOPROTEIN"/>
    <property type="match status" value="1"/>
</dbReference>
<reference evidence="9" key="1">
    <citation type="journal article" date="2020" name="J. Phycol.">
        <title>The Organelle Genomes in the Photosynthetic Red Algal Parasite Pterocladiophila hemisphaerica (Florideophyceae, Rhodophyta) Have Elevated Substitution Rates and Extreme Gene Loss in the Plastid Genome.</title>
        <authorList>
            <person name="Preuss M."/>
            <person name="Verbruggen H."/>
            <person name="Zuccarello G.C."/>
        </authorList>
    </citation>
    <scope>NUCLEOTIDE SEQUENCE</scope>
</reference>
<organism evidence="9">
    <name type="scientific">Pterocladia lucida</name>
    <name type="common">Red seaweed</name>
    <name type="synonym">Fucus lucidus</name>
    <dbReference type="NCBI Taxonomy" id="31408"/>
    <lineage>
        <taxon>Eukaryota</taxon>
        <taxon>Rhodophyta</taxon>
        <taxon>Florideophyceae</taxon>
        <taxon>Rhodymeniophycidae</taxon>
        <taxon>Gelidiales</taxon>
        <taxon>Pterocladiaceae</taxon>
        <taxon>Pterocladia</taxon>
    </lineage>
</organism>
<dbReference type="GO" id="GO:0017004">
    <property type="term" value="P:cytochrome complex assembly"/>
    <property type="evidence" value="ECO:0007669"/>
    <property type="project" value="UniProtKB-UniRule"/>
</dbReference>
<dbReference type="InterPro" id="IPR023494">
    <property type="entry name" value="Cyt_c_bgen_Ccs1/CcsB/ResB"/>
</dbReference>
<gene>
    <name evidence="6 9" type="primary">ccs1</name>
</gene>
<comment type="similarity">
    <text evidence="6">Belongs to the Ccs1/CcsB family.</text>
</comment>
<keyword evidence="2 6" id="KW-0812">Transmembrane</keyword>
<dbReference type="InterPro" id="IPR007816">
    <property type="entry name" value="ResB-like_domain"/>
</dbReference>
<accession>A0A6M3WW53</accession>
<feature type="transmembrane region" description="Helical" evidence="7">
    <location>
        <begin position="20"/>
        <end position="40"/>
    </location>
</feature>